<evidence type="ECO:0000256" key="3">
    <source>
        <dbReference type="SAM" id="MobiDB-lite"/>
    </source>
</evidence>
<feature type="region of interest" description="Disordered" evidence="3">
    <location>
        <begin position="548"/>
        <end position="583"/>
    </location>
</feature>
<feature type="compositionally biased region" description="Acidic residues" evidence="3">
    <location>
        <begin position="562"/>
        <end position="572"/>
    </location>
</feature>
<gene>
    <name evidence="5" type="ORF">B0A50_05860</name>
</gene>
<dbReference type="EMBL" id="NAJL01000033">
    <property type="protein sequence ID" value="TKA25763.1"/>
    <property type="molecule type" value="Genomic_DNA"/>
</dbReference>
<dbReference type="SUPFAM" id="SSF74924">
    <property type="entry name" value="Cap-Gly domain"/>
    <property type="match status" value="1"/>
</dbReference>
<proteinExistence type="predicted"/>
<dbReference type="OrthoDB" id="5273213at2759"/>
<dbReference type="Proteomes" id="UP000308549">
    <property type="component" value="Unassembled WGS sequence"/>
</dbReference>
<dbReference type="AlphaFoldDB" id="A0A4U0TTY6"/>
<comment type="caution">
    <text evidence="5">The sequence shown here is derived from an EMBL/GenBank/DDBJ whole genome shotgun (WGS) entry which is preliminary data.</text>
</comment>
<dbReference type="PANTHER" id="PTHR18849">
    <property type="entry name" value="LEUCINE RICH REPEAT PROTEIN"/>
    <property type="match status" value="1"/>
</dbReference>
<dbReference type="Gene3D" id="2.30.30.190">
    <property type="entry name" value="CAP Gly-rich-like domain"/>
    <property type="match status" value="1"/>
</dbReference>
<evidence type="ECO:0000313" key="5">
    <source>
        <dbReference type="EMBL" id="TKA25763.1"/>
    </source>
</evidence>
<evidence type="ECO:0000259" key="4">
    <source>
        <dbReference type="PROSITE" id="PS50245"/>
    </source>
</evidence>
<sequence length="630" mass="70244">MPYHIGQRLSLKGQLCTIRYIGPVADKPGEWLGVEWDDSARGKHNGTHNNISYFTCTYSFPQINDTQTLILTPGRSTSPTPASFLRPNQPWDEPRSFLGALREKYASQDDPSDHEAIQISAHKQAEEIGFDKFARRQAELRGIRTVVLDRMCIQHCVGDPENAEIGTLCEGVADLDVSNNLFDRWSQVADLARRLPNLRSLTVDGNRLSSGLSIDEDSAYQKSEALPGVRWLSISNALRSVSGEAGQSHAVSLRRLSLRVPDLETLVACNNEWEEVAMQAIPMTMKTLDLSGNFFQKLTDIGCLAGSKVETLILKNCHINSVYTNVQTAQNVLSGILELDVRGNTIDSWSFINDLAATMPNLQHLRTANNPLYANLRSAEGKLLTPEDGYMLTLARLPTLQTLNYSKITDKERLNAETYYLNQIALELSLTTSPDERKGVKARHPRWQALCEEYGEPAFLSTTTSKPLTPNDDDISRPDPNTLAARMVTLHFRVGSITFSHTVPRSTTIYALSALAAKALRFRYLPPQCRLMLQTAEQVVRFPSELPKEVEGPGWWDSGSDSSDEDGEEEEMSGEKARARRVKEDLMGKEVELGPGVRGIGTFLEEGQREAEVVVKIMGRPREVKPSYEH</sequence>
<dbReference type="SMART" id="SM01052">
    <property type="entry name" value="CAP_GLY"/>
    <property type="match status" value="1"/>
</dbReference>
<dbReference type="SUPFAM" id="SSF52058">
    <property type="entry name" value="L domain-like"/>
    <property type="match status" value="1"/>
</dbReference>
<evidence type="ECO:0000313" key="6">
    <source>
        <dbReference type="Proteomes" id="UP000308549"/>
    </source>
</evidence>
<dbReference type="GO" id="GO:0007010">
    <property type="term" value="P:cytoskeleton organization"/>
    <property type="evidence" value="ECO:0007669"/>
    <property type="project" value="TreeGrafter"/>
</dbReference>
<evidence type="ECO:0000256" key="2">
    <source>
        <dbReference type="ARBA" id="ARBA00022737"/>
    </source>
</evidence>
<feature type="compositionally biased region" description="Low complexity" evidence="3">
    <location>
        <begin position="552"/>
        <end position="561"/>
    </location>
</feature>
<protein>
    <recommendedName>
        <fullName evidence="4">CAP-Gly domain-containing protein</fullName>
    </recommendedName>
</protein>
<dbReference type="Gene3D" id="3.80.10.10">
    <property type="entry name" value="Ribonuclease Inhibitor"/>
    <property type="match status" value="2"/>
</dbReference>
<name>A0A4U0TTY6_9PEZI</name>
<organism evidence="5 6">
    <name type="scientific">Salinomyces thailandicus</name>
    <dbReference type="NCBI Taxonomy" id="706561"/>
    <lineage>
        <taxon>Eukaryota</taxon>
        <taxon>Fungi</taxon>
        <taxon>Dikarya</taxon>
        <taxon>Ascomycota</taxon>
        <taxon>Pezizomycotina</taxon>
        <taxon>Dothideomycetes</taxon>
        <taxon>Dothideomycetidae</taxon>
        <taxon>Mycosphaerellales</taxon>
        <taxon>Teratosphaeriaceae</taxon>
        <taxon>Salinomyces</taxon>
    </lineage>
</organism>
<feature type="compositionally biased region" description="Basic and acidic residues" evidence="3">
    <location>
        <begin position="573"/>
        <end position="583"/>
    </location>
</feature>
<evidence type="ECO:0000256" key="1">
    <source>
        <dbReference type="ARBA" id="ARBA00022614"/>
    </source>
</evidence>
<dbReference type="InterPro" id="IPR032675">
    <property type="entry name" value="LRR_dom_sf"/>
</dbReference>
<feature type="domain" description="CAP-Gly" evidence="4">
    <location>
        <begin position="22"/>
        <end position="86"/>
    </location>
</feature>
<dbReference type="PANTHER" id="PTHR18849:SF0">
    <property type="entry name" value="CILIA- AND FLAGELLA-ASSOCIATED PROTEIN 410-RELATED"/>
    <property type="match status" value="1"/>
</dbReference>
<dbReference type="Pfam" id="PF01302">
    <property type="entry name" value="CAP_GLY"/>
    <property type="match status" value="1"/>
</dbReference>
<dbReference type="InterPro" id="IPR000938">
    <property type="entry name" value="CAP-Gly_domain"/>
</dbReference>
<dbReference type="InterPro" id="IPR036859">
    <property type="entry name" value="CAP-Gly_dom_sf"/>
</dbReference>
<reference evidence="5 6" key="1">
    <citation type="submission" date="2017-03" db="EMBL/GenBank/DDBJ databases">
        <title>Genomes of endolithic fungi from Antarctica.</title>
        <authorList>
            <person name="Coleine C."/>
            <person name="Masonjones S."/>
            <person name="Stajich J.E."/>
        </authorList>
    </citation>
    <scope>NUCLEOTIDE SEQUENCE [LARGE SCALE GENOMIC DNA]</scope>
    <source>
        <strain evidence="5 6">CCFEE 6315</strain>
    </source>
</reference>
<accession>A0A4U0TTY6</accession>
<keyword evidence="1" id="KW-0433">Leucine-rich repeat</keyword>
<keyword evidence="6" id="KW-1185">Reference proteome</keyword>
<keyword evidence="2" id="KW-0677">Repeat</keyword>
<dbReference type="PROSITE" id="PS50245">
    <property type="entry name" value="CAP_GLY_2"/>
    <property type="match status" value="1"/>
</dbReference>